<keyword evidence="2" id="KW-0238">DNA-binding</keyword>
<evidence type="ECO:0000256" key="3">
    <source>
        <dbReference type="ARBA" id="ARBA00023163"/>
    </source>
</evidence>
<reference evidence="5" key="1">
    <citation type="submission" date="2024-05" db="EMBL/GenBank/DDBJ databases">
        <title>Whole genome shotgun sequence of Streptomyces hygroscopicus NBRC 113678.</title>
        <authorList>
            <person name="Komaki H."/>
            <person name="Tamura T."/>
        </authorList>
    </citation>
    <scope>NUCLEOTIDE SEQUENCE</scope>
    <source>
        <strain evidence="5">N11-34</strain>
    </source>
</reference>
<dbReference type="InterPro" id="IPR010982">
    <property type="entry name" value="Lambda_DNA-bd_dom_sf"/>
</dbReference>
<evidence type="ECO:0000256" key="1">
    <source>
        <dbReference type="ARBA" id="ARBA00023015"/>
    </source>
</evidence>
<dbReference type="Pfam" id="PF00356">
    <property type="entry name" value="LacI"/>
    <property type="match status" value="1"/>
</dbReference>
<dbReference type="InterPro" id="IPR010496">
    <property type="entry name" value="AL/BT2_dom"/>
</dbReference>
<comment type="caution">
    <text evidence="5">The sequence shown here is derived from an EMBL/GenBank/DDBJ whole genome shotgun (WGS) entry which is preliminary data.</text>
</comment>
<organism evidence="5 6">
    <name type="scientific">Streptomyces hygroscopicus</name>
    <dbReference type="NCBI Taxonomy" id="1912"/>
    <lineage>
        <taxon>Bacteria</taxon>
        <taxon>Bacillati</taxon>
        <taxon>Actinomycetota</taxon>
        <taxon>Actinomycetes</taxon>
        <taxon>Kitasatosporales</taxon>
        <taxon>Streptomycetaceae</taxon>
        <taxon>Streptomyces</taxon>
        <taxon>Streptomyces violaceusniger group</taxon>
    </lineage>
</organism>
<accession>A0ABQ3UF58</accession>
<evidence type="ECO:0000313" key="6">
    <source>
        <dbReference type="Proteomes" id="UP001054854"/>
    </source>
</evidence>
<dbReference type="SUPFAM" id="SSF47413">
    <property type="entry name" value="lambda repressor-like DNA-binding domains"/>
    <property type="match status" value="1"/>
</dbReference>
<evidence type="ECO:0000313" key="5">
    <source>
        <dbReference type="EMBL" id="GHJ34213.1"/>
    </source>
</evidence>
<dbReference type="CDD" id="cd01392">
    <property type="entry name" value="HTH_LacI"/>
    <property type="match status" value="1"/>
</dbReference>
<dbReference type="SUPFAM" id="SSF53822">
    <property type="entry name" value="Periplasmic binding protein-like I"/>
    <property type="match status" value="1"/>
</dbReference>
<sequence length="434" mass="45755">MRGRLSDADADSATRGSATLRDVAALAGVSASTVSSVVRGRGNVREETRRRVQDAIDELGYRPNLAARRLRSGRSHVMGLVLPSVTVPYFRECADAVLREAQEHGMSVRITQTHGDVRRERGVCDDPYLRHVDGILLVPISLGQEDMRALTVTKPLIVATASFTAGRVDSFDTDLFEAARAVVAHLVAGGRRRIAALAPGEVLPAERDERYQGYVAGLRDAGLPVSRRRVVSTETVTFAAGARAARTLVQRAPETDAVFALGKGRSGWVDYGGCWATSGGVLSEACGGTGGNKSITGSTGWTAYRLAGDVRIDGGAQAGFVVRASDPGKGADALDGYYIGVSSRRIVLGKQNGAWREPAQTAIPGGLATGTWYHLTVKAVGCTLTVTGRPSGSAATPVGFTYKDPDCSFTRGAVGVRDQAGTASWRHVTVTRSG</sequence>
<dbReference type="Gene3D" id="1.10.260.40">
    <property type="entry name" value="lambda repressor-like DNA-binding domains"/>
    <property type="match status" value="1"/>
</dbReference>
<dbReference type="PANTHER" id="PTHR30146:SF109">
    <property type="entry name" value="HTH-TYPE TRANSCRIPTIONAL REGULATOR GALS"/>
    <property type="match status" value="1"/>
</dbReference>
<dbReference type="EMBL" id="BNEK01000005">
    <property type="protein sequence ID" value="GHJ34213.1"/>
    <property type="molecule type" value="Genomic_DNA"/>
</dbReference>
<dbReference type="Gene3D" id="2.60.120.560">
    <property type="entry name" value="Exo-inulinase, domain 1"/>
    <property type="match status" value="1"/>
</dbReference>
<dbReference type="InterPro" id="IPR001761">
    <property type="entry name" value="Peripla_BP/Lac1_sug-bd_dom"/>
</dbReference>
<proteinExistence type="predicted"/>
<dbReference type="SMART" id="SM00354">
    <property type="entry name" value="HTH_LACI"/>
    <property type="match status" value="1"/>
</dbReference>
<keyword evidence="3" id="KW-0804">Transcription</keyword>
<dbReference type="InterPro" id="IPR028082">
    <property type="entry name" value="Peripla_BP_I"/>
</dbReference>
<dbReference type="Gene3D" id="3.40.50.2300">
    <property type="match status" value="2"/>
</dbReference>
<keyword evidence="6" id="KW-1185">Reference proteome</keyword>
<dbReference type="PROSITE" id="PS00356">
    <property type="entry name" value="HTH_LACI_1"/>
    <property type="match status" value="1"/>
</dbReference>
<dbReference type="PROSITE" id="PS50932">
    <property type="entry name" value="HTH_LACI_2"/>
    <property type="match status" value="1"/>
</dbReference>
<dbReference type="PANTHER" id="PTHR30146">
    <property type="entry name" value="LACI-RELATED TRANSCRIPTIONAL REPRESSOR"/>
    <property type="match status" value="1"/>
</dbReference>
<evidence type="ECO:0000259" key="4">
    <source>
        <dbReference type="PROSITE" id="PS50932"/>
    </source>
</evidence>
<dbReference type="InterPro" id="IPR000843">
    <property type="entry name" value="HTH_LacI"/>
</dbReference>
<dbReference type="RefSeq" id="WP_236259866.1">
    <property type="nucleotide sequence ID" value="NZ_BNEK01000005.1"/>
</dbReference>
<keyword evidence="1" id="KW-0805">Transcription regulation</keyword>
<dbReference type="Pfam" id="PF06439">
    <property type="entry name" value="3keto-disac_hyd"/>
    <property type="match status" value="1"/>
</dbReference>
<feature type="domain" description="HTH lacI-type" evidence="4">
    <location>
        <begin position="18"/>
        <end position="72"/>
    </location>
</feature>
<dbReference type="Proteomes" id="UP001054854">
    <property type="component" value="Unassembled WGS sequence"/>
</dbReference>
<dbReference type="Pfam" id="PF00532">
    <property type="entry name" value="Peripla_BP_1"/>
    <property type="match status" value="1"/>
</dbReference>
<gene>
    <name evidence="5" type="ORF">TPA0910_86460</name>
</gene>
<name>A0ABQ3UF58_STRHY</name>
<dbReference type="CDD" id="cd06267">
    <property type="entry name" value="PBP1_LacI_sugar_binding-like"/>
    <property type="match status" value="1"/>
</dbReference>
<protein>
    <recommendedName>
        <fullName evidence="4">HTH lacI-type domain-containing protein</fullName>
    </recommendedName>
</protein>
<evidence type="ECO:0000256" key="2">
    <source>
        <dbReference type="ARBA" id="ARBA00023125"/>
    </source>
</evidence>